<evidence type="ECO:0000313" key="2">
    <source>
        <dbReference type="Proteomes" id="UP000000254"/>
    </source>
</evidence>
<dbReference type="KEGG" id="smr:Smar_0160"/>
<keyword evidence="1" id="KW-0723">Serine/threonine-protein kinase</keyword>
<dbReference type="GeneID" id="4907386"/>
<dbReference type="OrthoDB" id="35902at2157"/>
<dbReference type="SUPFAM" id="SSF56112">
    <property type="entry name" value="Protein kinase-like (PK-like)"/>
    <property type="match status" value="1"/>
</dbReference>
<protein>
    <submittedName>
        <fullName evidence="1">Mn2+-dependent serine/threonine protein kinase</fullName>
    </submittedName>
</protein>
<reference evidence="2" key="1">
    <citation type="journal article" date="2009" name="BMC Genomics">
        <title>The complete genome sequence of Staphylothermus marinus reveals differences in sulfur metabolism among heterotrophic Crenarchaeota.</title>
        <authorList>
            <person name="Anderson I.J."/>
            <person name="Dharmarajan L."/>
            <person name="Rodriguez J."/>
            <person name="Hooper S."/>
            <person name="Porat I."/>
            <person name="Ulrich L.E."/>
            <person name="Elkins J.G."/>
            <person name="Mavromatis K."/>
            <person name="Sun H."/>
            <person name="Land M."/>
            <person name="Lapidus A."/>
            <person name="Lucas S."/>
            <person name="Barry K."/>
            <person name="Huber H."/>
            <person name="Zhulin I.B."/>
            <person name="Whitman W.B."/>
            <person name="Mukhopadhyay B."/>
            <person name="Woese C."/>
            <person name="Bristow J."/>
            <person name="Kyrpides N."/>
        </authorList>
    </citation>
    <scope>NUCLEOTIDE SEQUENCE [LARGE SCALE GENOMIC DNA]</scope>
    <source>
        <strain evidence="2">ATCC 43588 / DSM 3639 / JCM 9404 / F1</strain>
    </source>
</reference>
<keyword evidence="1" id="KW-0808">Transferase</keyword>
<keyword evidence="2" id="KW-1185">Reference proteome</keyword>
<dbReference type="GO" id="GO:0004674">
    <property type="term" value="F:protein serine/threonine kinase activity"/>
    <property type="evidence" value="ECO:0007669"/>
    <property type="project" value="UniProtKB-KW"/>
</dbReference>
<dbReference type="STRING" id="399550.Smar_0160"/>
<dbReference type="InterPro" id="IPR011009">
    <property type="entry name" value="Kinase-like_dom_sf"/>
</dbReference>
<dbReference type="HOGENOM" id="CLU_090895_0_0_2"/>
<dbReference type="RefSeq" id="WP_011838464.1">
    <property type="nucleotide sequence ID" value="NC_009033.1"/>
</dbReference>
<dbReference type="Proteomes" id="UP000000254">
    <property type="component" value="Chromosome"/>
</dbReference>
<dbReference type="eggNOG" id="arCOG01186">
    <property type="taxonomic scope" value="Archaea"/>
</dbReference>
<evidence type="ECO:0000313" key="1">
    <source>
        <dbReference type="EMBL" id="ABN69273.1"/>
    </source>
</evidence>
<reference evidence="1 2" key="2">
    <citation type="journal article" date="2009" name="Stand. Genomic Sci.">
        <title>Complete genome sequence of Staphylothermus marinus Stetter and Fiala 1986 type strain F1.</title>
        <authorList>
            <person name="Anderson I.J."/>
            <person name="Sun H."/>
            <person name="Lapidus A."/>
            <person name="Copeland A."/>
            <person name="Glavina Del Rio T."/>
            <person name="Tice H."/>
            <person name="Dalin E."/>
            <person name="Lucas S."/>
            <person name="Barry K."/>
            <person name="Land M."/>
            <person name="Richardson P."/>
            <person name="Huber H."/>
            <person name="Kyrpides N.C."/>
        </authorList>
    </citation>
    <scope>NUCLEOTIDE SEQUENCE [LARGE SCALE GENOMIC DNA]</scope>
    <source>
        <strain evidence="2">ATCC 43588 / DSM 3639 / JCM 9404 / F1</strain>
    </source>
</reference>
<sequence>MSAKRGFIEVVEEFFKQTKILYIDNNPFIYKQYSKEPGLVKWFFIKATNLFVKAYPFVLEPQSRMLRETSFMEDESKLVQTPHIIVKDWVSVSIIREYINGIHFDPYFDEKEYFRIGKEMALIHNSGYVMGDTKYTNFLKTNNKFYVVDAEQAIRSNSYSYMFWDIFVFITTIIYKIMADNPFRGKDLVRERISSFLNGYISAIEHDYYSILSNIDKFNYKTIIFVLLPYPYYTIFNNMIKQLIHN</sequence>
<name>A3DKW3_STAMF</name>
<keyword evidence="1" id="KW-0418">Kinase</keyword>
<gene>
    <name evidence="1" type="ordered locus">Smar_0160</name>
</gene>
<organism evidence="1 2">
    <name type="scientific">Staphylothermus marinus (strain ATCC 43588 / DSM 3639 / JCM 9404 / F1)</name>
    <dbReference type="NCBI Taxonomy" id="399550"/>
    <lineage>
        <taxon>Archaea</taxon>
        <taxon>Thermoproteota</taxon>
        <taxon>Thermoprotei</taxon>
        <taxon>Desulfurococcales</taxon>
        <taxon>Desulfurococcaceae</taxon>
        <taxon>Staphylothermus</taxon>
    </lineage>
</organism>
<dbReference type="EMBL" id="CP000575">
    <property type="protein sequence ID" value="ABN69273.1"/>
    <property type="molecule type" value="Genomic_DNA"/>
</dbReference>
<accession>A3DKW3</accession>
<dbReference type="AlphaFoldDB" id="A3DKW3"/>
<proteinExistence type="predicted"/>